<name>A0ABS2PCV4_9BACL</name>
<organism evidence="2 3">
    <name type="scientific">Geomicrobium sediminis</name>
    <dbReference type="NCBI Taxonomy" id="1347788"/>
    <lineage>
        <taxon>Bacteria</taxon>
        <taxon>Bacillati</taxon>
        <taxon>Bacillota</taxon>
        <taxon>Bacilli</taxon>
        <taxon>Bacillales</taxon>
        <taxon>Geomicrobium</taxon>
    </lineage>
</organism>
<sequence>MNQEAKMNTMVVYSYGLLLLIGAGLYFLIHSNHYDTHYMVEGIGFALAVLILICPSVYIYNKFSIGKPIVLTLLVIVVAGSAVATFITL</sequence>
<keyword evidence="3" id="KW-1185">Reference proteome</keyword>
<reference evidence="2 3" key="1">
    <citation type="submission" date="2021-01" db="EMBL/GenBank/DDBJ databases">
        <title>Genomic Encyclopedia of Type Strains, Phase IV (KMG-IV): sequencing the most valuable type-strain genomes for metagenomic binning, comparative biology and taxonomic classification.</title>
        <authorList>
            <person name="Goeker M."/>
        </authorList>
    </citation>
    <scope>NUCLEOTIDE SEQUENCE [LARGE SCALE GENOMIC DNA]</scope>
    <source>
        <strain evidence="2 3">DSM 25540</strain>
    </source>
</reference>
<protein>
    <recommendedName>
        <fullName evidence="4">DUF1634 domain-containing protein</fullName>
    </recommendedName>
</protein>
<feature type="transmembrane region" description="Helical" evidence="1">
    <location>
        <begin position="12"/>
        <end position="30"/>
    </location>
</feature>
<dbReference type="EMBL" id="JAFBEC010000006">
    <property type="protein sequence ID" value="MBM7633102.1"/>
    <property type="molecule type" value="Genomic_DNA"/>
</dbReference>
<feature type="transmembrane region" description="Helical" evidence="1">
    <location>
        <begin position="42"/>
        <end position="61"/>
    </location>
</feature>
<evidence type="ECO:0000313" key="2">
    <source>
        <dbReference type="EMBL" id="MBM7633102.1"/>
    </source>
</evidence>
<evidence type="ECO:0000256" key="1">
    <source>
        <dbReference type="SAM" id="Phobius"/>
    </source>
</evidence>
<keyword evidence="1" id="KW-0812">Transmembrane</keyword>
<accession>A0ABS2PCV4</accession>
<proteinExistence type="predicted"/>
<dbReference type="Proteomes" id="UP000741863">
    <property type="component" value="Unassembled WGS sequence"/>
</dbReference>
<keyword evidence="1" id="KW-1133">Transmembrane helix</keyword>
<evidence type="ECO:0000313" key="3">
    <source>
        <dbReference type="Proteomes" id="UP000741863"/>
    </source>
</evidence>
<feature type="transmembrane region" description="Helical" evidence="1">
    <location>
        <begin position="68"/>
        <end position="87"/>
    </location>
</feature>
<gene>
    <name evidence="2" type="ORF">JOD17_002196</name>
</gene>
<keyword evidence="1" id="KW-0472">Membrane</keyword>
<dbReference type="RefSeq" id="WP_204697650.1">
    <property type="nucleotide sequence ID" value="NZ_JAFBEC010000006.1"/>
</dbReference>
<evidence type="ECO:0008006" key="4">
    <source>
        <dbReference type="Google" id="ProtNLM"/>
    </source>
</evidence>
<comment type="caution">
    <text evidence="2">The sequence shown here is derived from an EMBL/GenBank/DDBJ whole genome shotgun (WGS) entry which is preliminary data.</text>
</comment>